<name>A0AAN9HBR5_9TELE</name>
<dbReference type="EMBL" id="JAYKXH010000004">
    <property type="protein sequence ID" value="KAK7172325.1"/>
    <property type="molecule type" value="Genomic_DNA"/>
</dbReference>
<evidence type="ECO:0000313" key="2">
    <source>
        <dbReference type="Proteomes" id="UP001364617"/>
    </source>
</evidence>
<dbReference type="Proteomes" id="UP001364617">
    <property type="component" value="Unassembled WGS sequence"/>
</dbReference>
<sequence length="13" mass="1645">MSILTRERVYYIT</sequence>
<organism evidence="1 2">
    <name type="scientific">Phoxinus phoxinus</name>
    <name type="common">Eurasian minnow</name>
    <dbReference type="NCBI Taxonomy" id="58324"/>
    <lineage>
        <taxon>Eukaryota</taxon>
        <taxon>Metazoa</taxon>
        <taxon>Chordata</taxon>
        <taxon>Craniata</taxon>
        <taxon>Vertebrata</taxon>
        <taxon>Euteleostomi</taxon>
        <taxon>Actinopterygii</taxon>
        <taxon>Neopterygii</taxon>
        <taxon>Teleostei</taxon>
        <taxon>Ostariophysi</taxon>
        <taxon>Cypriniformes</taxon>
        <taxon>Leuciscidae</taxon>
        <taxon>Phoxininae</taxon>
        <taxon>Phoxinus</taxon>
    </lineage>
</organism>
<reference evidence="1 2" key="1">
    <citation type="submission" date="2024-02" db="EMBL/GenBank/DDBJ databases">
        <title>Chromosome-level genome assembly of the Eurasian Minnow (Phoxinus phoxinus).</title>
        <authorList>
            <person name="Oriowo T.O."/>
            <person name="Martin S."/>
            <person name="Stange M."/>
            <person name="Chrysostomakis Y."/>
            <person name="Brown T."/>
            <person name="Winkler S."/>
            <person name="Kukowka S."/>
            <person name="Myers E.W."/>
            <person name="Bohne A."/>
        </authorList>
    </citation>
    <scope>NUCLEOTIDE SEQUENCE [LARGE SCALE GENOMIC DNA]</scope>
    <source>
        <strain evidence="1">ZFMK-TIS-60720</strain>
        <tissue evidence="1">Whole Organism</tissue>
    </source>
</reference>
<protein>
    <submittedName>
        <fullName evidence="1">Uncharacterized protein</fullName>
    </submittedName>
</protein>
<accession>A0AAN9HBR5</accession>
<keyword evidence="2" id="KW-1185">Reference proteome</keyword>
<proteinExistence type="predicted"/>
<gene>
    <name evidence="1" type="ORF">R3I93_004598</name>
</gene>
<evidence type="ECO:0000313" key="1">
    <source>
        <dbReference type="EMBL" id="KAK7172325.1"/>
    </source>
</evidence>
<comment type="caution">
    <text evidence="1">The sequence shown here is derived from an EMBL/GenBank/DDBJ whole genome shotgun (WGS) entry which is preliminary data.</text>
</comment>